<gene>
    <name evidence="1" type="ORF">GGQ55_003812</name>
</gene>
<dbReference type="EMBL" id="JACBZT010000001">
    <property type="protein sequence ID" value="NYJ07534.1"/>
    <property type="molecule type" value="Genomic_DNA"/>
</dbReference>
<comment type="caution">
    <text evidence="1">The sequence shown here is derived from an EMBL/GenBank/DDBJ whole genome shotgun (WGS) entry which is preliminary data.</text>
</comment>
<accession>A0A853CHS1</accession>
<dbReference type="Proteomes" id="UP000541969">
    <property type="component" value="Unassembled WGS sequence"/>
</dbReference>
<organism evidence="1 2">
    <name type="scientific">Petropleomorpha daqingensis</name>
    <dbReference type="NCBI Taxonomy" id="2026353"/>
    <lineage>
        <taxon>Bacteria</taxon>
        <taxon>Bacillati</taxon>
        <taxon>Actinomycetota</taxon>
        <taxon>Actinomycetes</taxon>
        <taxon>Geodermatophilales</taxon>
        <taxon>Geodermatophilaceae</taxon>
        <taxon>Petropleomorpha</taxon>
    </lineage>
</organism>
<dbReference type="RefSeq" id="WP_179719456.1">
    <property type="nucleotide sequence ID" value="NZ_JACBZT010000001.1"/>
</dbReference>
<dbReference type="AlphaFoldDB" id="A0A853CHS1"/>
<proteinExistence type="predicted"/>
<evidence type="ECO:0000313" key="2">
    <source>
        <dbReference type="Proteomes" id="UP000541969"/>
    </source>
</evidence>
<keyword evidence="2" id="KW-1185">Reference proteome</keyword>
<name>A0A853CHS1_9ACTN</name>
<sequence length="109" mass="12040">MAMAGTRYELRVGTRVSEAVLAAFRVPVRPTVVPRSTVYRLRVPADRDLAEVLQLLTEREVQVLEIRRCTEPRRRDDGSSQVAAVQPAEVVDTAGVVVPFPRRVADATG</sequence>
<evidence type="ECO:0000313" key="1">
    <source>
        <dbReference type="EMBL" id="NYJ07534.1"/>
    </source>
</evidence>
<protein>
    <submittedName>
        <fullName evidence="1">Uncharacterized protein</fullName>
    </submittedName>
</protein>
<reference evidence="1 2" key="1">
    <citation type="submission" date="2020-07" db="EMBL/GenBank/DDBJ databases">
        <title>Sequencing the genomes of 1000 actinobacteria strains.</title>
        <authorList>
            <person name="Klenk H.-P."/>
        </authorList>
    </citation>
    <scope>NUCLEOTIDE SEQUENCE [LARGE SCALE GENOMIC DNA]</scope>
    <source>
        <strain evidence="1 2">DSM 104001</strain>
    </source>
</reference>